<comment type="caution">
    <text evidence="2">The sequence shown here is derived from an EMBL/GenBank/DDBJ whole genome shotgun (WGS) entry which is preliminary data.</text>
</comment>
<evidence type="ECO:0000259" key="1">
    <source>
        <dbReference type="Pfam" id="PF26366"/>
    </source>
</evidence>
<evidence type="ECO:0000313" key="3">
    <source>
        <dbReference type="Proteomes" id="UP001225356"/>
    </source>
</evidence>
<dbReference type="EMBL" id="JAUSQU010000003">
    <property type="protein sequence ID" value="MDP9850387.1"/>
    <property type="molecule type" value="Genomic_DNA"/>
</dbReference>
<evidence type="ECO:0000313" key="2">
    <source>
        <dbReference type="EMBL" id="MDP9850387.1"/>
    </source>
</evidence>
<sequence length="360" mass="38057">MLITTPAQETIMIIALLPRSARVIGIGGALVLAAACGAGSVSAPSTGTGVPARASSAAPSPAQTLTVSEAERIYARYARLYRKIYSVKGKGLEKILSKLALEISRADYRLAQLEGWKPSDSGRVAAVEVTIARVPVGHARWFVATLTYANARTARTHLIFQEGPSGAGEMEGWRVVAGSTAAAGQALPRVARNGDGVAEALAEDVEGLVATPRQVAEAHATWISHLDGETGSGRVLAADGYTKDAVTDRRAERAKLRGQWTLRMQTSNPGTVYALRTQDGGALVWYALREQHTYSVAVPGAGQISFSKRGPRLLSAGRQYTHTAQVRFAGWFSAVVPSKSAATKAMVVGDWYSALSVRGS</sequence>
<dbReference type="RefSeq" id="WP_307569373.1">
    <property type="nucleotide sequence ID" value="NZ_JAUSQU010000003.1"/>
</dbReference>
<dbReference type="Proteomes" id="UP001225356">
    <property type="component" value="Unassembled WGS sequence"/>
</dbReference>
<organism evidence="2 3">
    <name type="scientific">Streptosporangium lutulentum</name>
    <dbReference type="NCBI Taxonomy" id="1461250"/>
    <lineage>
        <taxon>Bacteria</taxon>
        <taxon>Bacillati</taxon>
        <taxon>Actinomycetota</taxon>
        <taxon>Actinomycetes</taxon>
        <taxon>Streptosporangiales</taxon>
        <taxon>Streptosporangiaceae</taxon>
        <taxon>Streptosporangium</taxon>
    </lineage>
</organism>
<reference evidence="2 3" key="1">
    <citation type="submission" date="2023-07" db="EMBL/GenBank/DDBJ databases">
        <title>Sequencing the genomes of 1000 actinobacteria strains.</title>
        <authorList>
            <person name="Klenk H.-P."/>
        </authorList>
    </citation>
    <scope>NUCLEOTIDE SEQUENCE [LARGE SCALE GENOMIC DNA]</scope>
    <source>
        <strain evidence="2 3">DSM 46740</strain>
    </source>
</reference>
<protein>
    <recommendedName>
        <fullName evidence="1">DUF8094 domain-containing protein</fullName>
    </recommendedName>
</protein>
<keyword evidence="3" id="KW-1185">Reference proteome</keyword>
<proteinExistence type="predicted"/>
<dbReference type="Pfam" id="PF26366">
    <property type="entry name" value="DUF8094"/>
    <property type="match status" value="1"/>
</dbReference>
<dbReference type="InterPro" id="IPR058407">
    <property type="entry name" value="DUF8094"/>
</dbReference>
<feature type="domain" description="DUF8094" evidence="1">
    <location>
        <begin position="62"/>
        <end position="348"/>
    </location>
</feature>
<accession>A0ABT9QUG3</accession>
<name>A0ABT9QUG3_9ACTN</name>
<gene>
    <name evidence="2" type="ORF">J2853_009683</name>
</gene>